<evidence type="ECO:0000256" key="7">
    <source>
        <dbReference type="SAM" id="Phobius"/>
    </source>
</evidence>
<feature type="transmembrane region" description="Helical" evidence="7">
    <location>
        <begin position="6"/>
        <end position="24"/>
    </location>
</feature>
<dbReference type="EMBL" id="AOIO01000040">
    <property type="protein sequence ID" value="ELY98174.1"/>
    <property type="molecule type" value="Genomic_DNA"/>
</dbReference>
<dbReference type="SMART" id="SM01021">
    <property type="entry name" value="Bac_rhodopsin"/>
    <property type="match status" value="1"/>
</dbReference>
<feature type="region of interest" description="Disordered" evidence="6">
    <location>
        <begin position="225"/>
        <end position="246"/>
    </location>
</feature>
<comment type="caution">
    <text evidence="8">The sequence shown here is derived from an EMBL/GenBank/DDBJ whole genome shotgun (WGS) entry which is preliminary data.</text>
</comment>
<protein>
    <submittedName>
        <fullName evidence="8">Rhodopsin</fullName>
    </submittedName>
</protein>
<keyword evidence="3 7" id="KW-0812">Transmembrane</keyword>
<feature type="transmembrane region" description="Helical" evidence="7">
    <location>
        <begin position="186"/>
        <end position="209"/>
    </location>
</feature>
<proteinExistence type="inferred from homology"/>
<evidence type="ECO:0000313" key="8">
    <source>
        <dbReference type="EMBL" id="ELY98174.1"/>
    </source>
</evidence>
<feature type="transmembrane region" description="Helical" evidence="7">
    <location>
        <begin position="36"/>
        <end position="57"/>
    </location>
</feature>
<keyword evidence="4 7" id="KW-1133">Transmembrane helix</keyword>
<evidence type="ECO:0000256" key="4">
    <source>
        <dbReference type="ARBA" id="ARBA00022989"/>
    </source>
</evidence>
<feature type="transmembrane region" description="Helical" evidence="7">
    <location>
        <begin position="95"/>
        <end position="114"/>
    </location>
</feature>
<evidence type="ECO:0000313" key="9">
    <source>
        <dbReference type="Proteomes" id="UP000011554"/>
    </source>
</evidence>
<dbReference type="AlphaFoldDB" id="M0AHZ0"/>
<name>M0AHZ0_NATA1</name>
<evidence type="ECO:0000256" key="6">
    <source>
        <dbReference type="SAM" id="MobiDB-lite"/>
    </source>
</evidence>
<organism evidence="8 9">
    <name type="scientific">Natrialba asiatica (strain ATCC 700177 / DSM 12278 / JCM 9576 / FERM P-10747 / NBRC 102637 / 172P1)</name>
    <dbReference type="NCBI Taxonomy" id="29540"/>
    <lineage>
        <taxon>Archaea</taxon>
        <taxon>Methanobacteriati</taxon>
        <taxon>Methanobacteriota</taxon>
        <taxon>Stenosarchaea group</taxon>
        <taxon>Halobacteria</taxon>
        <taxon>Halobacteriales</taxon>
        <taxon>Natrialbaceae</taxon>
        <taxon>Natrialba</taxon>
    </lineage>
</organism>
<evidence type="ECO:0000256" key="2">
    <source>
        <dbReference type="ARBA" id="ARBA00008130"/>
    </source>
</evidence>
<feature type="transmembrane region" description="Helical" evidence="7">
    <location>
        <begin position="159"/>
        <end position="180"/>
    </location>
</feature>
<dbReference type="InterPro" id="IPR001425">
    <property type="entry name" value="Arc/bac/fun_rhodopsins"/>
</dbReference>
<feature type="transmembrane region" description="Helical" evidence="7">
    <location>
        <begin position="69"/>
        <end position="88"/>
    </location>
</feature>
<dbReference type="Gene3D" id="1.20.1070.10">
    <property type="entry name" value="Rhodopsin 7-helix transmembrane proteins"/>
    <property type="match status" value="1"/>
</dbReference>
<comment type="similarity">
    <text evidence="2">Belongs to the archaeal/bacterial/fungal opsin family.</text>
</comment>
<keyword evidence="5 7" id="KW-0472">Membrane</keyword>
<sequence length="246" mass="25805">MIGLLALLGVSSAVLVAAALVFYWRTRSLRPGSRPYGYAVVVATIAMGITYLCMAVADVSGIGTDFIRFIGYTVMWVALLPVACAVAGVDRRLTLLFVAAVVGRLWATLGSWLLEGALAMIATLGTFGALGGGLYLLFGPISRAARSLPAERTLLFTKLKYLLVLGWSGLVVTGLLSASLNPADDFVGQLIVIYVEAILLLGFGGMVLWSSAALEQTASSTGLLSSDTELGDAGTPESTERVEHVD</sequence>
<keyword evidence="9" id="KW-1185">Reference proteome</keyword>
<gene>
    <name evidence="8" type="ORF">C481_19610</name>
</gene>
<dbReference type="GO" id="GO:0016020">
    <property type="term" value="C:membrane"/>
    <property type="evidence" value="ECO:0007669"/>
    <property type="project" value="UniProtKB-SubCell"/>
</dbReference>
<accession>M0AHZ0</accession>
<feature type="transmembrane region" description="Helical" evidence="7">
    <location>
        <begin position="120"/>
        <end position="138"/>
    </location>
</feature>
<dbReference type="SUPFAM" id="SSF81321">
    <property type="entry name" value="Family A G protein-coupled receptor-like"/>
    <property type="match status" value="1"/>
</dbReference>
<dbReference type="RefSeq" id="WP_006111021.1">
    <property type="nucleotide sequence ID" value="NZ_AOIO01000040.1"/>
</dbReference>
<dbReference type="OrthoDB" id="330248at2157"/>
<reference evidence="8 9" key="1">
    <citation type="journal article" date="2014" name="PLoS Genet.">
        <title>Phylogenetically driven sequencing of extremely halophilic archaea reveals strategies for static and dynamic osmo-response.</title>
        <authorList>
            <person name="Becker E.A."/>
            <person name="Seitzer P.M."/>
            <person name="Tritt A."/>
            <person name="Larsen D."/>
            <person name="Krusor M."/>
            <person name="Yao A.I."/>
            <person name="Wu D."/>
            <person name="Madern D."/>
            <person name="Eisen J.A."/>
            <person name="Darling A.E."/>
            <person name="Facciotti M.T."/>
        </authorList>
    </citation>
    <scope>NUCLEOTIDE SEQUENCE [LARGE SCALE GENOMIC DNA]</scope>
    <source>
        <strain evidence="8 9">DSM 12278</strain>
    </source>
</reference>
<comment type="subcellular location">
    <subcellularLocation>
        <location evidence="1">Membrane</location>
        <topology evidence="1">Multi-pass membrane protein</topology>
    </subcellularLocation>
</comment>
<dbReference type="eggNOG" id="arCOG02810">
    <property type="taxonomic scope" value="Archaea"/>
</dbReference>
<dbReference type="PATRIC" id="fig|29540.5.peg.3999"/>
<evidence type="ECO:0000256" key="3">
    <source>
        <dbReference type="ARBA" id="ARBA00022692"/>
    </source>
</evidence>
<evidence type="ECO:0000256" key="1">
    <source>
        <dbReference type="ARBA" id="ARBA00004141"/>
    </source>
</evidence>
<dbReference type="Proteomes" id="UP000011554">
    <property type="component" value="Unassembled WGS sequence"/>
</dbReference>
<evidence type="ECO:0000256" key="5">
    <source>
        <dbReference type="ARBA" id="ARBA00023136"/>
    </source>
</evidence>
<dbReference type="STRING" id="29540.C481_19610"/>